<feature type="region of interest" description="Disordered" evidence="1">
    <location>
        <begin position="1"/>
        <end position="23"/>
    </location>
</feature>
<accession>A0A8S5P0Y8</accession>
<name>A0A8S5P0Y8_9CAUD</name>
<protein>
    <submittedName>
        <fullName evidence="2">Uncharacterized protein</fullName>
    </submittedName>
</protein>
<organism evidence="2">
    <name type="scientific">Myoviridae sp. ctakU3</name>
    <dbReference type="NCBI Taxonomy" id="2825135"/>
    <lineage>
        <taxon>Viruses</taxon>
        <taxon>Duplodnaviria</taxon>
        <taxon>Heunggongvirae</taxon>
        <taxon>Uroviricota</taxon>
        <taxon>Caudoviricetes</taxon>
    </lineage>
</organism>
<proteinExistence type="predicted"/>
<feature type="compositionally biased region" description="Basic and acidic residues" evidence="1">
    <location>
        <begin position="1"/>
        <end position="18"/>
    </location>
</feature>
<dbReference type="EMBL" id="BK015306">
    <property type="protein sequence ID" value="DAE00634.1"/>
    <property type="molecule type" value="Genomic_DNA"/>
</dbReference>
<reference evidence="2" key="1">
    <citation type="journal article" date="2021" name="Proc. Natl. Acad. Sci. U.S.A.">
        <title>A Catalog of Tens of Thousands of Viruses from Human Metagenomes Reveals Hidden Associations with Chronic Diseases.</title>
        <authorList>
            <person name="Tisza M.J."/>
            <person name="Buck C.B."/>
        </authorList>
    </citation>
    <scope>NUCLEOTIDE SEQUENCE</scope>
    <source>
        <strain evidence="2">CtakU3</strain>
    </source>
</reference>
<evidence type="ECO:0000313" key="2">
    <source>
        <dbReference type="EMBL" id="DAE00634.1"/>
    </source>
</evidence>
<sequence>MESKEIEGSNATHEKWQHTENGFGGNYPQEGKHCLFALKPNARFRYEKRADRHQKARRKESGTFSVDVIAFGYRYTATRIYLPLYWVSVSLAYVQMWQLTNAPDYYNGADRFGEECFLTKWD</sequence>
<evidence type="ECO:0000256" key="1">
    <source>
        <dbReference type="SAM" id="MobiDB-lite"/>
    </source>
</evidence>